<dbReference type="Proteomes" id="UP001590951">
    <property type="component" value="Unassembled WGS sequence"/>
</dbReference>
<proteinExistence type="inferred from homology"/>
<feature type="compositionally biased region" description="Basic residues" evidence="4">
    <location>
        <begin position="227"/>
        <end position="236"/>
    </location>
</feature>
<reference evidence="6 7" key="1">
    <citation type="submission" date="2024-09" db="EMBL/GenBank/DDBJ databases">
        <title>Rethinking Asexuality: The Enigmatic Case of Functional Sexual Genes in Lepraria (Stereocaulaceae).</title>
        <authorList>
            <person name="Doellman M."/>
            <person name="Sun Y."/>
            <person name="Barcenas-Pena A."/>
            <person name="Lumbsch H.T."/>
            <person name="Grewe F."/>
        </authorList>
    </citation>
    <scope>NUCLEOTIDE SEQUENCE [LARGE SCALE GENOMIC DNA]</scope>
    <source>
        <strain evidence="6 7">Grewe 0041</strain>
    </source>
</reference>
<organism evidence="6 7">
    <name type="scientific">Lepraria finkii</name>
    <dbReference type="NCBI Taxonomy" id="1340010"/>
    <lineage>
        <taxon>Eukaryota</taxon>
        <taxon>Fungi</taxon>
        <taxon>Dikarya</taxon>
        <taxon>Ascomycota</taxon>
        <taxon>Pezizomycotina</taxon>
        <taxon>Lecanoromycetes</taxon>
        <taxon>OSLEUM clade</taxon>
        <taxon>Lecanoromycetidae</taxon>
        <taxon>Lecanorales</taxon>
        <taxon>Lecanorineae</taxon>
        <taxon>Stereocaulaceae</taxon>
        <taxon>Lepraria</taxon>
    </lineage>
</organism>
<sequence>MFKLFSKESYLYSPLDNGRTMASSRVVFSNTPPRTVLAVLLALLGVIASFVAGRLSVTDRFLLTIPLSTTSEVFRYDRTFGSAPSNVSDAAWARLFPEQGGFFKHPTLAPERSAFSVFHQLHCLDGIRQGYWEVYAAAVEGRKVKEEDFPFMSSPPHIRHCIDLLRQSLMCQPDTTGEVKDKEIGGVTGFGTEHKCRNWIELIVWTTKWQAYKQDPRPENATLSHEHHMHRGTNQL</sequence>
<protein>
    <recommendedName>
        <fullName evidence="8">Oxidase ustYa</fullName>
    </recommendedName>
</protein>
<dbReference type="Pfam" id="PF11807">
    <property type="entry name" value="UstYa"/>
    <property type="match status" value="1"/>
</dbReference>
<keyword evidence="5" id="KW-1133">Transmembrane helix</keyword>
<dbReference type="PANTHER" id="PTHR33365:SF11">
    <property type="entry name" value="TAT PATHWAY SIGNAL SEQUENCE"/>
    <property type="match status" value="1"/>
</dbReference>
<evidence type="ECO:0000256" key="5">
    <source>
        <dbReference type="SAM" id="Phobius"/>
    </source>
</evidence>
<gene>
    <name evidence="6" type="ORF">ABVK25_000478</name>
</gene>
<accession>A0ABR4BN13</accession>
<evidence type="ECO:0000256" key="3">
    <source>
        <dbReference type="ARBA" id="ARBA00035112"/>
    </source>
</evidence>
<name>A0ABR4BN13_9LECA</name>
<evidence type="ECO:0000256" key="2">
    <source>
        <dbReference type="ARBA" id="ARBA00023002"/>
    </source>
</evidence>
<evidence type="ECO:0000256" key="1">
    <source>
        <dbReference type="ARBA" id="ARBA00004685"/>
    </source>
</evidence>
<keyword evidence="5" id="KW-0812">Transmembrane</keyword>
<comment type="caution">
    <text evidence="6">The sequence shown here is derived from an EMBL/GenBank/DDBJ whole genome shotgun (WGS) entry which is preliminary data.</text>
</comment>
<dbReference type="InterPro" id="IPR021765">
    <property type="entry name" value="UstYa-like"/>
</dbReference>
<comment type="pathway">
    <text evidence="1">Mycotoxin biosynthesis.</text>
</comment>
<evidence type="ECO:0000256" key="4">
    <source>
        <dbReference type="SAM" id="MobiDB-lite"/>
    </source>
</evidence>
<dbReference type="EMBL" id="JBHFEH010000001">
    <property type="protein sequence ID" value="KAL2059186.1"/>
    <property type="molecule type" value="Genomic_DNA"/>
</dbReference>
<keyword evidence="7" id="KW-1185">Reference proteome</keyword>
<evidence type="ECO:0000313" key="7">
    <source>
        <dbReference type="Proteomes" id="UP001590951"/>
    </source>
</evidence>
<keyword evidence="5" id="KW-0472">Membrane</keyword>
<feature type="transmembrane region" description="Helical" evidence="5">
    <location>
        <begin position="36"/>
        <end position="57"/>
    </location>
</feature>
<evidence type="ECO:0008006" key="8">
    <source>
        <dbReference type="Google" id="ProtNLM"/>
    </source>
</evidence>
<evidence type="ECO:0000313" key="6">
    <source>
        <dbReference type="EMBL" id="KAL2059186.1"/>
    </source>
</evidence>
<keyword evidence="2" id="KW-0560">Oxidoreductase</keyword>
<feature type="region of interest" description="Disordered" evidence="4">
    <location>
        <begin position="217"/>
        <end position="236"/>
    </location>
</feature>
<dbReference type="PANTHER" id="PTHR33365">
    <property type="entry name" value="YALI0B05434P"/>
    <property type="match status" value="1"/>
</dbReference>
<comment type="similarity">
    <text evidence="3">Belongs to the ustYa family.</text>
</comment>